<evidence type="ECO:0000256" key="3">
    <source>
        <dbReference type="ARBA" id="ARBA00022692"/>
    </source>
</evidence>
<organism evidence="7 8">
    <name type="scientific">Anoxynatronum sibiricum</name>
    <dbReference type="NCBI Taxonomy" id="210623"/>
    <lineage>
        <taxon>Bacteria</taxon>
        <taxon>Bacillati</taxon>
        <taxon>Bacillota</taxon>
        <taxon>Clostridia</taxon>
        <taxon>Eubacteriales</taxon>
        <taxon>Clostridiaceae</taxon>
        <taxon>Anoxynatronum</taxon>
    </lineage>
</organism>
<feature type="transmembrane region" description="Helical" evidence="6">
    <location>
        <begin position="12"/>
        <end position="32"/>
    </location>
</feature>
<reference evidence="7 8" key="1">
    <citation type="submission" date="2024-04" db="EMBL/GenBank/DDBJ databases">
        <title>Genome sequencing and metabolic network reconstruction of aminoacids and betaine degradation by Anoxynatronum sibiricum.</title>
        <authorList>
            <person name="Detkova E.N."/>
            <person name="Boltjanskaja Y.V."/>
            <person name="Mardanov A.V."/>
            <person name="Kevbrin V."/>
        </authorList>
    </citation>
    <scope>NUCLEOTIDE SEQUENCE [LARGE SCALE GENOMIC DNA]</scope>
    <source>
        <strain evidence="7 8">Z-7981</strain>
    </source>
</reference>
<feature type="transmembrane region" description="Helical" evidence="6">
    <location>
        <begin position="38"/>
        <end position="56"/>
    </location>
</feature>
<dbReference type="PANTHER" id="PTHR32196">
    <property type="entry name" value="ABC TRANSPORTER PERMEASE PROTEIN YPHD-RELATED-RELATED"/>
    <property type="match status" value="1"/>
</dbReference>
<comment type="subcellular location">
    <subcellularLocation>
        <location evidence="1">Cell membrane</location>
        <topology evidence="1">Multi-pass membrane protein</topology>
    </subcellularLocation>
</comment>
<feature type="transmembrane region" description="Helical" evidence="6">
    <location>
        <begin position="234"/>
        <end position="257"/>
    </location>
</feature>
<keyword evidence="8" id="KW-1185">Reference proteome</keyword>
<dbReference type="InterPro" id="IPR001851">
    <property type="entry name" value="ABC_transp_permease"/>
</dbReference>
<dbReference type="Proteomes" id="UP001407405">
    <property type="component" value="Unassembled WGS sequence"/>
</dbReference>
<feature type="transmembrane region" description="Helical" evidence="6">
    <location>
        <begin position="293"/>
        <end position="312"/>
    </location>
</feature>
<dbReference type="PANTHER" id="PTHR32196:SF15">
    <property type="entry name" value="SUGAR ABC TRANSPORTER PERMEASE PROTEIN"/>
    <property type="match status" value="1"/>
</dbReference>
<dbReference type="RefSeq" id="WP_343185874.1">
    <property type="nucleotide sequence ID" value="NZ_JBCITM010000007.1"/>
</dbReference>
<protein>
    <submittedName>
        <fullName evidence="7">ABC transporter permease</fullName>
    </submittedName>
</protein>
<evidence type="ECO:0000256" key="1">
    <source>
        <dbReference type="ARBA" id="ARBA00004651"/>
    </source>
</evidence>
<dbReference type="PROSITE" id="PS51257">
    <property type="entry name" value="PROKAR_LIPOPROTEIN"/>
    <property type="match status" value="1"/>
</dbReference>
<evidence type="ECO:0000256" key="2">
    <source>
        <dbReference type="ARBA" id="ARBA00022475"/>
    </source>
</evidence>
<proteinExistence type="predicted"/>
<evidence type="ECO:0000256" key="5">
    <source>
        <dbReference type="ARBA" id="ARBA00023136"/>
    </source>
</evidence>
<feature type="transmembrane region" description="Helical" evidence="6">
    <location>
        <begin position="182"/>
        <end position="202"/>
    </location>
</feature>
<keyword evidence="4 6" id="KW-1133">Transmembrane helix</keyword>
<dbReference type="EMBL" id="JBCITM010000007">
    <property type="protein sequence ID" value="MEN1760554.1"/>
    <property type="molecule type" value="Genomic_DNA"/>
</dbReference>
<accession>A0ABU9VTQ7</accession>
<dbReference type="Pfam" id="PF02653">
    <property type="entry name" value="BPD_transp_2"/>
    <property type="match status" value="1"/>
</dbReference>
<name>A0ABU9VTQ7_9CLOT</name>
<gene>
    <name evidence="7" type="ORF">AAIG11_08725</name>
</gene>
<evidence type="ECO:0000313" key="8">
    <source>
        <dbReference type="Proteomes" id="UP001407405"/>
    </source>
</evidence>
<comment type="caution">
    <text evidence="7">The sequence shown here is derived from an EMBL/GenBank/DDBJ whole genome shotgun (WGS) entry which is preliminary data.</text>
</comment>
<evidence type="ECO:0000256" key="6">
    <source>
        <dbReference type="SAM" id="Phobius"/>
    </source>
</evidence>
<evidence type="ECO:0000256" key="4">
    <source>
        <dbReference type="ARBA" id="ARBA00022989"/>
    </source>
</evidence>
<keyword evidence="3 6" id="KW-0812">Transmembrane</keyword>
<keyword evidence="2" id="KW-1003">Cell membrane</keyword>
<feature type="transmembrane region" description="Helical" evidence="6">
    <location>
        <begin position="121"/>
        <end position="141"/>
    </location>
</feature>
<sequence>MKINLKLPQVMILGYLLFLVACMVFLQVPFAALINDSIVKWAMNGVLVLSLIPMIHVGAGVNFGMGIGISAGLLGMCLAIEWRLAGWTGFGVSLLCGMIIAVPFGYLYAMLLNRLKGREEIMGTFIGFAFIPLMNLFWTMAPFTNRQMLYPVGGQGLRPRISLEHYFGRILDDTLVMNIGSIQVPVALMGFVLLIAGLLHFFMKTQTGYEMEVVRQNERYAVLSGLNIHHHRTLGIILSAVVAAMGICVYAQSYGFVQLYDGAQMMAFPAVSALLIGGAGRSKATVSQALVGAYLYQTTYLLSVPVANAFLVPEMSEMIRMMVTNGIILYAFLQEGRGGLYEKR</sequence>
<keyword evidence="5 6" id="KW-0472">Membrane</keyword>
<evidence type="ECO:0000313" key="7">
    <source>
        <dbReference type="EMBL" id="MEN1760554.1"/>
    </source>
</evidence>
<feature type="transmembrane region" description="Helical" evidence="6">
    <location>
        <begin position="90"/>
        <end position="109"/>
    </location>
</feature>